<evidence type="ECO:0000259" key="1">
    <source>
        <dbReference type="Pfam" id="PF09917"/>
    </source>
</evidence>
<dbReference type="AlphaFoldDB" id="A0A7V7PPU9"/>
<dbReference type="EMBL" id="VZDO01000007">
    <property type="protein sequence ID" value="KAB0680051.1"/>
    <property type="molecule type" value="Genomic_DNA"/>
</dbReference>
<proteinExistence type="predicted"/>
<accession>A0A7V7PPU9</accession>
<dbReference type="PANTHER" id="PTHR36919">
    <property type="entry name" value="BLR1215 PROTEIN"/>
    <property type="match status" value="1"/>
</dbReference>
<name>A0A7V7PPU9_9HYPH</name>
<dbReference type="Gene3D" id="2.40.128.520">
    <property type="match status" value="1"/>
</dbReference>
<protein>
    <submittedName>
        <fullName evidence="2">DUF2147 domain-containing protein</fullName>
    </submittedName>
</protein>
<evidence type="ECO:0000313" key="2">
    <source>
        <dbReference type="EMBL" id="KAB0680051.1"/>
    </source>
</evidence>
<organism evidence="2 3">
    <name type="scientific">Plantimonas leprariae</name>
    <dbReference type="NCBI Taxonomy" id="2615207"/>
    <lineage>
        <taxon>Bacteria</taxon>
        <taxon>Pseudomonadati</taxon>
        <taxon>Pseudomonadota</taxon>
        <taxon>Alphaproteobacteria</taxon>
        <taxon>Hyphomicrobiales</taxon>
        <taxon>Aurantimonadaceae</taxon>
        <taxon>Plantimonas</taxon>
    </lineage>
</organism>
<evidence type="ECO:0000313" key="3">
    <source>
        <dbReference type="Proteomes" id="UP000432089"/>
    </source>
</evidence>
<feature type="domain" description="DUF2147" evidence="1">
    <location>
        <begin position="57"/>
        <end position="108"/>
    </location>
</feature>
<comment type="caution">
    <text evidence="2">The sequence shown here is derived from an EMBL/GenBank/DDBJ whole genome shotgun (WGS) entry which is preliminary data.</text>
</comment>
<gene>
    <name evidence="2" type="ORF">F6X38_10100</name>
</gene>
<keyword evidence="3" id="KW-1185">Reference proteome</keyword>
<dbReference type="PANTHER" id="PTHR36919:SF2">
    <property type="entry name" value="BLL6627 PROTEIN"/>
    <property type="match status" value="1"/>
</dbReference>
<dbReference type="InterPro" id="IPR019223">
    <property type="entry name" value="DUF2147"/>
</dbReference>
<reference evidence="2 3" key="1">
    <citation type="submission" date="2019-09" db="EMBL/GenBank/DDBJ databases">
        <title>YIM 132180 draft genome.</title>
        <authorList>
            <person name="Zhang K."/>
        </authorList>
    </citation>
    <scope>NUCLEOTIDE SEQUENCE [LARGE SCALE GENOMIC DNA]</scope>
    <source>
        <strain evidence="2 3">YIM 132180</strain>
    </source>
</reference>
<sequence>MAAMLLVLTTAAGSASGAERIVGNWHTPSGHVARIEACGAAFCIFATAPQFKDKQIGRMTESGDGYAGEITDPETDRTYAGTATVNGSSLKLTGCALKIFCRSQTWTKL</sequence>
<dbReference type="Proteomes" id="UP000432089">
    <property type="component" value="Unassembled WGS sequence"/>
</dbReference>
<dbReference type="Pfam" id="PF09917">
    <property type="entry name" value="DUF2147"/>
    <property type="match status" value="1"/>
</dbReference>